<dbReference type="InterPro" id="IPR009300">
    <property type="entry name" value="Transcription_activator_RinB"/>
</dbReference>
<dbReference type="NCBIfam" id="NF047427">
    <property type="entry name" value="phage_activ_RinB"/>
    <property type="match status" value="1"/>
</dbReference>
<dbReference type="EMBL" id="OQ890314">
    <property type="protein sequence ID" value="WLJ25674.1"/>
    <property type="molecule type" value="Genomic_DNA"/>
</dbReference>
<reference evidence="1" key="1">
    <citation type="submission" date="2023-04" db="EMBL/GenBank/DDBJ databases">
        <title>The human skin virome in hidradenitis suppurativa patients.</title>
        <authorList>
            <person name="Jansen D."/>
        </authorList>
    </citation>
    <scope>NUCLEOTIDE SEQUENCE</scope>
    <source>
        <strain evidence="1">VC3_JansenPhageC</strain>
    </source>
</reference>
<dbReference type="GO" id="GO:0006355">
    <property type="term" value="P:regulation of DNA-templated transcription"/>
    <property type="evidence" value="ECO:0007669"/>
    <property type="project" value="InterPro"/>
</dbReference>
<accession>A0AA50AEM1</accession>
<evidence type="ECO:0000313" key="1">
    <source>
        <dbReference type="EMBL" id="WLJ25674.1"/>
    </source>
</evidence>
<dbReference type="Pfam" id="PF06116">
    <property type="entry name" value="RinB"/>
    <property type="match status" value="1"/>
</dbReference>
<proteinExistence type="predicted"/>
<protein>
    <submittedName>
        <fullName evidence="1">Transcriptional activator</fullName>
    </submittedName>
</protein>
<organism evidence="1">
    <name type="scientific">Staphylococcus phage HS06</name>
    <dbReference type="NCBI Taxonomy" id="3056400"/>
    <lineage>
        <taxon>Viruses</taxon>
    </lineage>
</organism>
<name>A0AA50AEM1_9VIRU</name>
<sequence length="60" mass="7242">MIKRILKIWFTIALYELGKWIGRELYYKLSANDEVDIAPNDYARITDQYDLDEIKKVFIE</sequence>